<reference evidence="3" key="1">
    <citation type="submission" date="2023-03" db="EMBL/GenBank/DDBJ databases">
        <title>Amycolatopsis taiwanensis NBRC 103393.</title>
        <authorList>
            <person name="Ichikawa N."/>
            <person name="Sato H."/>
            <person name="Tonouchi N."/>
        </authorList>
    </citation>
    <scope>NUCLEOTIDE SEQUENCE</scope>
    <source>
        <strain evidence="3">NBRC 103393</strain>
    </source>
</reference>
<organism evidence="3 4">
    <name type="scientific">Amycolatopsis taiwanensis</name>
    <dbReference type="NCBI Taxonomy" id="342230"/>
    <lineage>
        <taxon>Bacteria</taxon>
        <taxon>Bacillati</taxon>
        <taxon>Actinomycetota</taxon>
        <taxon>Actinomycetes</taxon>
        <taxon>Pseudonocardiales</taxon>
        <taxon>Pseudonocardiaceae</taxon>
        <taxon>Amycolatopsis</taxon>
    </lineage>
</organism>
<dbReference type="Proteomes" id="UP001165136">
    <property type="component" value="Unassembled WGS sequence"/>
</dbReference>
<protein>
    <submittedName>
        <fullName evidence="3">Acyl-CoA synthetase</fullName>
    </submittedName>
</protein>
<dbReference type="Gene3D" id="3.40.50.12780">
    <property type="entry name" value="N-terminal domain of ligase-like"/>
    <property type="match status" value="1"/>
</dbReference>
<dbReference type="InterPro" id="IPR045851">
    <property type="entry name" value="AMP-bd_C_sf"/>
</dbReference>
<dbReference type="InterPro" id="IPR025110">
    <property type="entry name" value="AMP-bd_C"/>
</dbReference>
<feature type="domain" description="AMP-binding enzyme C-terminal" evidence="2">
    <location>
        <begin position="421"/>
        <end position="501"/>
    </location>
</feature>
<evidence type="ECO:0000259" key="1">
    <source>
        <dbReference type="Pfam" id="PF00501"/>
    </source>
</evidence>
<feature type="domain" description="AMP-dependent synthetase/ligase" evidence="1">
    <location>
        <begin position="19"/>
        <end position="371"/>
    </location>
</feature>
<dbReference type="PANTHER" id="PTHR43201">
    <property type="entry name" value="ACYL-COA SYNTHETASE"/>
    <property type="match status" value="1"/>
</dbReference>
<name>A0A9W6R978_9PSEU</name>
<accession>A0A9W6R978</accession>
<evidence type="ECO:0000259" key="2">
    <source>
        <dbReference type="Pfam" id="PF13193"/>
    </source>
</evidence>
<dbReference type="Pfam" id="PF00501">
    <property type="entry name" value="AMP-binding"/>
    <property type="match status" value="1"/>
</dbReference>
<dbReference type="Gene3D" id="3.30.300.30">
    <property type="match status" value="1"/>
</dbReference>
<sequence length="517" mass="54180">MARRRAATVAEQFAAIEHARGDHPALRSADVADGHWLTFAEVAELARAATALLAEHAAAFGDRIVLALPNSVILRILERGVLGAGMVRVALSPRLHAREIAAIAVDCDARIVCCTAESRDAVAEALAEAGSAATLIVAGDQPATGTMSPASLRAYSPASAISQRAPLPGDIAMLMYSSGTTGRPKAAVVTHRTWVAQTNRALEYLPPLGSDDVVLAVAPMTHFGGSIGLDGAVCGAATLTMARFEPHTVLEAIREFGVTVLPLVPIMLERLARAAVESGTSTTGLRVVPYGGSPIGREALALAHSVFPGSLVQFYGLAEALAPLTVLTPRDHSSAADRLGSAGRVCRGVELRVAADDELIVRADTVMPGYWNRPELTSAVLSEGWFRTGDRGRIDQDGYVHLLGRSTDTIITGGFNVHPAEVERVLAELGEIREVAVVGLPHPVWGEGVTAAVVLEPAAGALSSQELLGRITAACAQQIAGYKKPVAVHIVAALPRNPAGKIDRAALRDLLSHREKD</sequence>
<gene>
    <name evidence="3" type="ORF">Atai01_81870</name>
</gene>
<proteinExistence type="predicted"/>
<dbReference type="GO" id="GO:0006631">
    <property type="term" value="P:fatty acid metabolic process"/>
    <property type="evidence" value="ECO:0007669"/>
    <property type="project" value="TreeGrafter"/>
</dbReference>
<dbReference type="InterPro" id="IPR020845">
    <property type="entry name" value="AMP-binding_CS"/>
</dbReference>
<dbReference type="InterPro" id="IPR042099">
    <property type="entry name" value="ANL_N_sf"/>
</dbReference>
<evidence type="ECO:0000313" key="3">
    <source>
        <dbReference type="EMBL" id="GLY71568.1"/>
    </source>
</evidence>
<dbReference type="RefSeq" id="WP_285491419.1">
    <property type="nucleotide sequence ID" value="NZ_BSTI01000040.1"/>
</dbReference>
<dbReference type="InterPro" id="IPR000873">
    <property type="entry name" value="AMP-dep_synth/lig_dom"/>
</dbReference>
<dbReference type="Pfam" id="PF13193">
    <property type="entry name" value="AMP-binding_C"/>
    <property type="match status" value="1"/>
</dbReference>
<dbReference type="PANTHER" id="PTHR43201:SF32">
    <property type="entry name" value="2-SUCCINYLBENZOATE--COA LIGASE, CHLOROPLASTIC_PEROXISOMAL"/>
    <property type="match status" value="1"/>
</dbReference>
<comment type="caution">
    <text evidence="3">The sequence shown here is derived from an EMBL/GenBank/DDBJ whole genome shotgun (WGS) entry which is preliminary data.</text>
</comment>
<keyword evidence="4" id="KW-1185">Reference proteome</keyword>
<dbReference type="AlphaFoldDB" id="A0A9W6R978"/>
<evidence type="ECO:0000313" key="4">
    <source>
        <dbReference type="Proteomes" id="UP001165136"/>
    </source>
</evidence>
<dbReference type="GO" id="GO:0031956">
    <property type="term" value="F:medium-chain fatty acid-CoA ligase activity"/>
    <property type="evidence" value="ECO:0007669"/>
    <property type="project" value="TreeGrafter"/>
</dbReference>
<dbReference type="EMBL" id="BSTI01000040">
    <property type="protein sequence ID" value="GLY71568.1"/>
    <property type="molecule type" value="Genomic_DNA"/>
</dbReference>
<dbReference type="PROSITE" id="PS00455">
    <property type="entry name" value="AMP_BINDING"/>
    <property type="match status" value="1"/>
</dbReference>
<dbReference type="SUPFAM" id="SSF56801">
    <property type="entry name" value="Acetyl-CoA synthetase-like"/>
    <property type="match status" value="1"/>
</dbReference>